<dbReference type="EMBL" id="GL983891">
    <property type="protein sequence ID" value="EGR31291.1"/>
    <property type="molecule type" value="Genomic_DNA"/>
</dbReference>
<keyword evidence="1" id="KW-0677">Repeat</keyword>
<dbReference type="PANTHER" id="PTHR46375:SF3">
    <property type="entry name" value="KELCH REPEAT AND BTB DOMAIN-CONTAINING PROTEIN 13"/>
    <property type="match status" value="1"/>
</dbReference>
<dbReference type="SUPFAM" id="SSF82185">
    <property type="entry name" value="Histone H3 K4-specific methyltransferase SET7/9 N-terminal domain"/>
    <property type="match status" value="1"/>
</dbReference>
<dbReference type="STRING" id="857967.G0QU12"/>
<dbReference type="GeneID" id="14907432"/>
<dbReference type="Gene3D" id="2.120.10.80">
    <property type="entry name" value="Kelch-type beta propeller"/>
    <property type="match status" value="1"/>
</dbReference>
<dbReference type="InParanoid" id="G0QU12"/>
<dbReference type="InterPro" id="IPR006652">
    <property type="entry name" value="Kelch_1"/>
</dbReference>
<dbReference type="EC" id="2.1.1.43" evidence="2"/>
<keyword evidence="2" id="KW-0808">Transferase</keyword>
<dbReference type="GO" id="GO:0032259">
    <property type="term" value="P:methylation"/>
    <property type="evidence" value="ECO:0007669"/>
    <property type="project" value="UniProtKB-KW"/>
</dbReference>
<dbReference type="AlphaFoldDB" id="G0QU12"/>
<keyword evidence="3" id="KW-1185">Reference proteome</keyword>
<sequence>MAQGKGRLIHSDGDVFIGRWREDKANGKGKYLHTDGAVYQGDWQDDKQHGKGVEEWPDGARYEGDYFEGKNMDVEDSIGLMVLLIMESLLKIIFMERELMIGQMAENMKDNGKTIKWKVKEFFLGVTVENMKANIKMIKNMDMEYSNGQMEEFIKVNGLMEDNMEGVYILDLKELKKKENGQMEKEQNDNIYVFGGKNTYEIENNLEVYDYDNYVNQNLQTMFEKRCDFGYTLGKDNKIYAVGGFGGQYNQCLNSAERYDIKKNSWELIPFMKQARRECVMVTLQNGIYVIGGFDGSIYLNNIEKFNDQNNQWQQISCINQRRCSFSAVVTNDQKSIIIFGGFNNNPLDSVEIYNVYDNKCQFLQNMHNQRYMHNSIQIQGQNLV</sequence>
<dbReference type="GO" id="GO:0008168">
    <property type="term" value="F:methyltransferase activity"/>
    <property type="evidence" value="ECO:0007669"/>
    <property type="project" value="UniProtKB-KW"/>
</dbReference>
<dbReference type="Pfam" id="PF02493">
    <property type="entry name" value="MORN"/>
    <property type="match status" value="2"/>
</dbReference>
<evidence type="ECO:0000313" key="2">
    <source>
        <dbReference type="EMBL" id="EGR31291.1"/>
    </source>
</evidence>
<accession>G0QU12</accession>
<dbReference type="InterPro" id="IPR052392">
    <property type="entry name" value="Kelch-BTB_domain-containing"/>
</dbReference>
<protein>
    <submittedName>
        <fullName evidence="2">Kelch motif family protein, putative</fullName>
        <ecNumber evidence="2">2.1.1.43</ecNumber>
    </submittedName>
</protein>
<keyword evidence="2" id="KW-0489">Methyltransferase</keyword>
<dbReference type="InterPro" id="IPR003409">
    <property type="entry name" value="MORN"/>
</dbReference>
<dbReference type="RefSeq" id="XP_004034777.1">
    <property type="nucleotide sequence ID" value="XM_004034729.1"/>
</dbReference>
<reference evidence="2 3" key="1">
    <citation type="submission" date="2011-07" db="EMBL/GenBank/DDBJ databases">
        <authorList>
            <person name="Coyne R."/>
            <person name="Brami D."/>
            <person name="Johnson J."/>
            <person name="Hostetler J."/>
            <person name="Hannick L."/>
            <person name="Clark T."/>
            <person name="Cassidy-Hanley D."/>
            <person name="Inman J."/>
        </authorList>
    </citation>
    <scope>NUCLEOTIDE SEQUENCE [LARGE SCALE GENOMIC DNA]</scope>
    <source>
        <strain evidence="2 3">G5</strain>
    </source>
</reference>
<dbReference type="SMART" id="SM00612">
    <property type="entry name" value="Kelch"/>
    <property type="match status" value="4"/>
</dbReference>
<dbReference type="OrthoDB" id="191037at2759"/>
<name>G0QU12_ICHMU</name>
<organism evidence="2 3">
    <name type="scientific">Ichthyophthirius multifiliis</name>
    <name type="common">White spot disease agent</name>
    <name type="synonym">Ich</name>
    <dbReference type="NCBI Taxonomy" id="5932"/>
    <lineage>
        <taxon>Eukaryota</taxon>
        <taxon>Sar</taxon>
        <taxon>Alveolata</taxon>
        <taxon>Ciliophora</taxon>
        <taxon>Intramacronucleata</taxon>
        <taxon>Oligohymenophorea</taxon>
        <taxon>Hymenostomatida</taxon>
        <taxon>Ophryoglenina</taxon>
        <taxon>Ichthyophthirius</taxon>
    </lineage>
</organism>
<dbReference type="SUPFAM" id="SSF117281">
    <property type="entry name" value="Kelch motif"/>
    <property type="match status" value="1"/>
</dbReference>
<dbReference type="SMART" id="SM00698">
    <property type="entry name" value="MORN"/>
    <property type="match status" value="2"/>
</dbReference>
<dbReference type="Proteomes" id="UP000008983">
    <property type="component" value="Unassembled WGS sequence"/>
</dbReference>
<gene>
    <name evidence="2" type="ORF">IMG5_113890</name>
</gene>
<dbReference type="eggNOG" id="KOG0229">
    <property type="taxonomic scope" value="Eukaryota"/>
</dbReference>
<evidence type="ECO:0000313" key="3">
    <source>
        <dbReference type="Proteomes" id="UP000008983"/>
    </source>
</evidence>
<dbReference type="Gene3D" id="2.20.110.10">
    <property type="entry name" value="Histone H3 K4-specific methyltransferase SET7/9 N-terminal domain"/>
    <property type="match status" value="1"/>
</dbReference>
<proteinExistence type="predicted"/>
<dbReference type="Pfam" id="PF24681">
    <property type="entry name" value="Kelch_KLHDC2_KLHL20_DRC7"/>
    <property type="match status" value="1"/>
</dbReference>
<evidence type="ECO:0000256" key="1">
    <source>
        <dbReference type="ARBA" id="ARBA00022737"/>
    </source>
</evidence>
<dbReference type="InterPro" id="IPR015915">
    <property type="entry name" value="Kelch-typ_b-propeller"/>
</dbReference>
<dbReference type="eggNOG" id="KOG4441">
    <property type="taxonomic scope" value="Eukaryota"/>
</dbReference>
<dbReference type="PANTHER" id="PTHR46375">
    <property type="entry name" value="KELCH REPEAT AND BTB DOMAIN-CONTAINING PROTEIN 13-RELATED"/>
    <property type="match status" value="1"/>
</dbReference>